<evidence type="ECO:0000259" key="2">
    <source>
        <dbReference type="PROSITE" id="PS50891"/>
    </source>
</evidence>
<reference evidence="4" key="1">
    <citation type="submission" date="2025-08" db="UniProtKB">
        <authorList>
            <consortium name="RefSeq"/>
        </authorList>
    </citation>
    <scope>IDENTIFICATION</scope>
    <source>
        <strain evidence="4">OHB3-1</strain>
    </source>
</reference>
<dbReference type="AlphaFoldDB" id="A0A6J1BR93"/>
<feature type="domain" description="LOB" evidence="2">
    <location>
        <begin position="33"/>
        <end position="134"/>
    </location>
</feature>
<dbReference type="PANTHER" id="PTHR31301">
    <property type="entry name" value="LOB DOMAIN-CONTAINING PROTEIN 4-RELATED"/>
    <property type="match status" value="1"/>
</dbReference>
<dbReference type="InterPro" id="IPR004883">
    <property type="entry name" value="LOB"/>
</dbReference>
<protein>
    <submittedName>
        <fullName evidence="4">LOB domain-containing protein 25-like</fullName>
    </submittedName>
</protein>
<keyword evidence="3" id="KW-1185">Reference proteome</keyword>
<dbReference type="GeneID" id="111005046"/>
<dbReference type="OrthoDB" id="1893065at2759"/>
<accession>A0A6J1BR93</accession>
<comment type="similarity">
    <text evidence="1">Belongs to the LOB domain-containing protein family.</text>
</comment>
<evidence type="ECO:0000313" key="4">
    <source>
        <dbReference type="RefSeq" id="XP_022132086.1"/>
    </source>
</evidence>
<sequence>MKNIAENCGQIAEDGWPIQHSPTETAAAAAAAQACAACKFQRRKCSPDCPLAPYFPADRPKNFQNVRRLFGVKNVLKTLRDVEPSNRAAAAECMIFEANCRADDLAGGCYKIIAELQSEITFLEAQQNLVLRQLCIFRETAAVAMDPMSSSYGGAVHPQLIHGFNFDSKPCFSSLLLDCGGTTTIDLGNCEDRFRKEFCNLKGGGRRIKEENGASLSCRSR</sequence>
<evidence type="ECO:0000313" key="3">
    <source>
        <dbReference type="Proteomes" id="UP000504603"/>
    </source>
</evidence>
<gene>
    <name evidence="4" type="primary">LOC111005046</name>
</gene>
<dbReference type="RefSeq" id="XP_022132086.1">
    <property type="nucleotide sequence ID" value="XM_022276394.1"/>
</dbReference>
<dbReference type="Pfam" id="PF03195">
    <property type="entry name" value="LOB"/>
    <property type="match status" value="1"/>
</dbReference>
<proteinExistence type="inferred from homology"/>
<dbReference type="PROSITE" id="PS51257">
    <property type="entry name" value="PROKAR_LIPOPROTEIN"/>
    <property type="match status" value="1"/>
</dbReference>
<organism evidence="3 4">
    <name type="scientific">Momordica charantia</name>
    <name type="common">Bitter gourd</name>
    <name type="synonym">Balsam pear</name>
    <dbReference type="NCBI Taxonomy" id="3673"/>
    <lineage>
        <taxon>Eukaryota</taxon>
        <taxon>Viridiplantae</taxon>
        <taxon>Streptophyta</taxon>
        <taxon>Embryophyta</taxon>
        <taxon>Tracheophyta</taxon>
        <taxon>Spermatophyta</taxon>
        <taxon>Magnoliopsida</taxon>
        <taxon>eudicotyledons</taxon>
        <taxon>Gunneridae</taxon>
        <taxon>Pentapetalae</taxon>
        <taxon>rosids</taxon>
        <taxon>fabids</taxon>
        <taxon>Cucurbitales</taxon>
        <taxon>Cucurbitaceae</taxon>
        <taxon>Momordiceae</taxon>
        <taxon>Momordica</taxon>
    </lineage>
</organism>
<dbReference type="PROSITE" id="PS50891">
    <property type="entry name" value="LOB"/>
    <property type="match status" value="1"/>
</dbReference>
<evidence type="ECO:0000256" key="1">
    <source>
        <dbReference type="ARBA" id="ARBA00005474"/>
    </source>
</evidence>
<dbReference type="PANTHER" id="PTHR31301:SF186">
    <property type="entry name" value="OS09G0364100 PROTEIN"/>
    <property type="match status" value="1"/>
</dbReference>
<name>A0A6J1BR93_MOMCH</name>
<dbReference type="KEGG" id="mcha:111005046"/>
<dbReference type="Proteomes" id="UP000504603">
    <property type="component" value="Unplaced"/>
</dbReference>